<feature type="compositionally biased region" description="Basic residues" evidence="1">
    <location>
        <begin position="356"/>
        <end position="365"/>
    </location>
</feature>
<name>A0AA39HSQ3_9BILA</name>
<comment type="caution">
    <text evidence="2">The sequence shown here is derived from an EMBL/GenBank/DDBJ whole genome shotgun (WGS) entry which is preliminary data.</text>
</comment>
<feature type="compositionally biased region" description="Basic residues" evidence="1">
    <location>
        <begin position="188"/>
        <end position="199"/>
    </location>
</feature>
<organism evidence="2 3">
    <name type="scientific">Steinernema hermaphroditum</name>
    <dbReference type="NCBI Taxonomy" id="289476"/>
    <lineage>
        <taxon>Eukaryota</taxon>
        <taxon>Metazoa</taxon>
        <taxon>Ecdysozoa</taxon>
        <taxon>Nematoda</taxon>
        <taxon>Chromadorea</taxon>
        <taxon>Rhabditida</taxon>
        <taxon>Tylenchina</taxon>
        <taxon>Panagrolaimomorpha</taxon>
        <taxon>Strongyloidoidea</taxon>
        <taxon>Steinernematidae</taxon>
        <taxon>Steinernema</taxon>
    </lineage>
</organism>
<dbReference type="Proteomes" id="UP001175271">
    <property type="component" value="Unassembled WGS sequence"/>
</dbReference>
<feature type="region of interest" description="Disordered" evidence="1">
    <location>
        <begin position="90"/>
        <end position="132"/>
    </location>
</feature>
<feature type="compositionally biased region" description="Basic residues" evidence="1">
    <location>
        <begin position="113"/>
        <end position="126"/>
    </location>
</feature>
<sequence length="376" mass="43368">MSSLRTFKKTFDRLRPDESGNLPLDQVVPFFEAYTRKIGIGAFHPKMVKKEMLKHVLSKNYDDHFSLEGEYRPVASRATPPDGEHVLRELLGSGRRGELSTESSDTESEPERHHHRVHHRRHRPSFHHFTPSELEDEIAAIYELRKTSSSESDFDEEKRGRRHGHPSRRHHSGHLKHGMSGGEAEHRHGGHSKVRRHRSLSASESDYDRGHRCSEAEGRHGHRSRSVSRHMKRGHMSSSEMESRGQRYGGQSKGRRGRSPSASKSAQFRCPFLDRQIRRNQSPSGGDFGHKGRGNIFDIKGRSNFGEFMKVHHGNRMREALQCPFIMHVLRHHLHLEDTNYEGERRRHSRMECGRHGHGGGRRLSFRVVSSSESER</sequence>
<proteinExistence type="predicted"/>
<gene>
    <name evidence="2" type="ORF">QR680_005344</name>
</gene>
<feature type="compositionally biased region" description="Basic and acidic residues" evidence="1">
    <location>
        <begin position="206"/>
        <end position="219"/>
    </location>
</feature>
<feature type="compositionally biased region" description="Low complexity" evidence="1">
    <location>
        <begin position="366"/>
        <end position="376"/>
    </location>
</feature>
<feature type="region of interest" description="Disordered" evidence="1">
    <location>
        <begin position="147"/>
        <end position="294"/>
    </location>
</feature>
<evidence type="ECO:0000313" key="3">
    <source>
        <dbReference type="Proteomes" id="UP001175271"/>
    </source>
</evidence>
<protein>
    <submittedName>
        <fullName evidence="2">Uncharacterized protein</fullName>
    </submittedName>
</protein>
<reference evidence="2" key="1">
    <citation type="submission" date="2023-06" db="EMBL/GenBank/DDBJ databases">
        <title>Genomic analysis of the entomopathogenic nematode Steinernema hermaphroditum.</title>
        <authorList>
            <person name="Schwarz E.M."/>
            <person name="Heppert J.K."/>
            <person name="Baniya A."/>
            <person name="Schwartz H.T."/>
            <person name="Tan C.-H."/>
            <person name="Antoshechkin I."/>
            <person name="Sternberg P.W."/>
            <person name="Goodrich-Blair H."/>
            <person name="Dillman A.R."/>
        </authorList>
    </citation>
    <scope>NUCLEOTIDE SEQUENCE</scope>
    <source>
        <strain evidence="2">PS9179</strain>
        <tissue evidence="2">Whole animal</tissue>
    </source>
</reference>
<evidence type="ECO:0000256" key="1">
    <source>
        <dbReference type="SAM" id="MobiDB-lite"/>
    </source>
</evidence>
<feature type="region of interest" description="Disordered" evidence="1">
    <location>
        <begin position="352"/>
        <end position="376"/>
    </location>
</feature>
<dbReference type="EMBL" id="JAUCMV010000003">
    <property type="protein sequence ID" value="KAK0410820.1"/>
    <property type="molecule type" value="Genomic_DNA"/>
</dbReference>
<keyword evidence="3" id="KW-1185">Reference proteome</keyword>
<feature type="compositionally biased region" description="Basic residues" evidence="1">
    <location>
        <begin position="220"/>
        <end position="235"/>
    </location>
</feature>
<accession>A0AA39HSQ3</accession>
<dbReference type="AlphaFoldDB" id="A0AA39HSQ3"/>
<feature type="compositionally biased region" description="Basic residues" evidence="1">
    <location>
        <begin position="160"/>
        <end position="177"/>
    </location>
</feature>
<evidence type="ECO:0000313" key="2">
    <source>
        <dbReference type="EMBL" id="KAK0410820.1"/>
    </source>
</evidence>